<organism evidence="3 4">
    <name type="scientific">Tanacetum coccineum</name>
    <dbReference type="NCBI Taxonomy" id="301880"/>
    <lineage>
        <taxon>Eukaryota</taxon>
        <taxon>Viridiplantae</taxon>
        <taxon>Streptophyta</taxon>
        <taxon>Embryophyta</taxon>
        <taxon>Tracheophyta</taxon>
        <taxon>Spermatophyta</taxon>
        <taxon>Magnoliopsida</taxon>
        <taxon>eudicotyledons</taxon>
        <taxon>Gunneridae</taxon>
        <taxon>Pentapetalae</taxon>
        <taxon>asterids</taxon>
        <taxon>campanulids</taxon>
        <taxon>Asterales</taxon>
        <taxon>Asteraceae</taxon>
        <taxon>Asteroideae</taxon>
        <taxon>Anthemideae</taxon>
        <taxon>Anthemidinae</taxon>
        <taxon>Tanacetum</taxon>
    </lineage>
</organism>
<feature type="region of interest" description="Disordered" evidence="1">
    <location>
        <begin position="357"/>
        <end position="412"/>
    </location>
</feature>
<keyword evidence="4" id="KW-1185">Reference proteome</keyword>
<reference evidence="3" key="1">
    <citation type="journal article" date="2022" name="Int. J. Mol. Sci.">
        <title>Draft Genome of Tanacetum Coccineum: Genomic Comparison of Closely Related Tanacetum-Family Plants.</title>
        <authorList>
            <person name="Yamashiro T."/>
            <person name="Shiraishi A."/>
            <person name="Nakayama K."/>
            <person name="Satake H."/>
        </authorList>
    </citation>
    <scope>NUCLEOTIDE SEQUENCE</scope>
</reference>
<protein>
    <submittedName>
        <fullName evidence="3">Zinc knuckle CX2CX4HX4C containing protein</fullName>
    </submittedName>
</protein>
<sequence length="537" mass="60335">MEQGFLNKSNKALKKDGGDPQKKGSLLSNLAKKVKNIDGKVLGKDGSSNDDVVKGLKPLSVANDTIQAVVGITCGEKPILVVNVTENPIGISSLKPTDRLNKQENVADINRAVVIAQDAVDMISARFEYTLYGYFIGKRLAFPAVQSYVNNVWAKYRLERVMLHQGFFLFKFSSREGMESVLKNDPWRIRLVPLILNIWNPKSELVREDIKKVLVWVKMFNVPILTYSDVGLNLITSKLGQLIMLDAHTSNMCLNSYGLSSYARALVEILVDHDLVESLDVAIPLEKGKGHRMVSIVIEFEWKPPRCALCKNFDHVDEEYPKKGKEDVSMKNLDDGIVHVKRKKKAAKPKQIDGIRFTKPKPKFNYMPMSKSNNTRASTSKPKDTSPIFKDDVNGADDKLSNNDSSRPTNTNVLDINIDFGSNSVAENHNSSTKDSTSAKEVIDDGKVQEKGSLWERFKEAKKISTSKPKSSLLDIEDESDEDEVYMPNDNMSKYISSSGGEFTMEDDDLDFYDGYEAQIYDLPKKVQAFCDQYDIR</sequence>
<dbReference type="EMBL" id="BQNB010010316">
    <property type="protein sequence ID" value="GJS75611.1"/>
    <property type="molecule type" value="Genomic_DNA"/>
</dbReference>
<dbReference type="Proteomes" id="UP001151760">
    <property type="component" value="Unassembled WGS sequence"/>
</dbReference>
<evidence type="ECO:0000313" key="4">
    <source>
        <dbReference type="Proteomes" id="UP001151760"/>
    </source>
</evidence>
<comment type="caution">
    <text evidence="3">The sequence shown here is derived from an EMBL/GenBank/DDBJ whole genome shotgun (WGS) entry which is preliminary data.</text>
</comment>
<name>A0ABQ4YDW4_9ASTR</name>
<feature type="compositionally biased region" description="Polar residues" evidence="1">
    <location>
        <begin position="402"/>
        <end position="412"/>
    </location>
</feature>
<dbReference type="PANTHER" id="PTHR31286">
    <property type="entry name" value="GLYCINE-RICH CELL WALL STRUCTURAL PROTEIN 1.8-LIKE"/>
    <property type="match status" value="1"/>
</dbReference>
<feature type="region of interest" description="Disordered" evidence="1">
    <location>
        <begin position="1"/>
        <end position="27"/>
    </location>
</feature>
<dbReference type="InterPro" id="IPR040256">
    <property type="entry name" value="At4g02000-like"/>
</dbReference>
<dbReference type="Pfam" id="PF14111">
    <property type="entry name" value="DUF4283"/>
    <property type="match status" value="1"/>
</dbReference>
<dbReference type="PANTHER" id="PTHR31286:SF99">
    <property type="entry name" value="DUF4283 DOMAIN-CONTAINING PROTEIN"/>
    <property type="match status" value="1"/>
</dbReference>
<feature type="domain" description="DUF4283" evidence="2">
    <location>
        <begin position="125"/>
        <end position="203"/>
    </location>
</feature>
<gene>
    <name evidence="3" type="ORF">Tco_0725492</name>
</gene>
<dbReference type="InterPro" id="IPR025558">
    <property type="entry name" value="DUF4283"/>
</dbReference>
<evidence type="ECO:0000256" key="1">
    <source>
        <dbReference type="SAM" id="MobiDB-lite"/>
    </source>
</evidence>
<feature type="compositionally biased region" description="Polar residues" evidence="1">
    <location>
        <begin position="370"/>
        <end position="380"/>
    </location>
</feature>
<feature type="compositionally biased region" description="Basic and acidic residues" evidence="1">
    <location>
        <begin position="13"/>
        <end position="22"/>
    </location>
</feature>
<accession>A0ABQ4YDW4</accession>
<evidence type="ECO:0000259" key="2">
    <source>
        <dbReference type="Pfam" id="PF14111"/>
    </source>
</evidence>
<proteinExistence type="predicted"/>
<feature type="compositionally biased region" description="Polar residues" evidence="1">
    <location>
        <begin position="1"/>
        <end position="10"/>
    </location>
</feature>
<evidence type="ECO:0000313" key="3">
    <source>
        <dbReference type="EMBL" id="GJS75611.1"/>
    </source>
</evidence>
<reference evidence="3" key="2">
    <citation type="submission" date="2022-01" db="EMBL/GenBank/DDBJ databases">
        <authorList>
            <person name="Yamashiro T."/>
            <person name="Shiraishi A."/>
            <person name="Satake H."/>
            <person name="Nakayama K."/>
        </authorList>
    </citation>
    <scope>NUCLEOTIDE SEQUENCE</scope>
</reference>
<feature type="compositionally biased region" description="Basic and acidic residues" evidence="1">
    <location>
        <begin position="381"/>
        <end position="401"/>
    </location>
</feature>